<protein>
    <submittedName>
        <fullName evidence="1">Uncharacterized protein</fullName>
    </submittedName>
</protein>
<name>A0A1R3K745_COCAP</name>
<dbReference type="Gramene" id="OMP02912">
    <property type="protein sequence ID" value="OMP02912"/>
    <property type="gene ID" value="CCACVL1_02666"/>
</dbReference>
<gene>
    <name evidence="1" type="ORF">CCACVL1_02666</name>
</gene>
<accession>A0A1R3K745</accession>
<organism evidence="1 2">
    <name type="scientific">Corchorus capsularis</name>
    <name type="common">Jute</name>
    <dbReference type="NCBI Taxonomy" id="210143"/>
    <lineage>
        <taxon>Eukaryota</taxon>
        <taxon>Viridiplantae</taxon>
        <taxon>Streptophyta</taxon>
        <taxon>Embryophyta</taxon>
        <taxon>Tracheophyta</taxon>
        <taxon>Spermatophyta</taxon>
        <taxon>Magnoliopsida</taxon>
        <taxon>eudicotyledons</taxon>
        <taxon>Gunneridae</taxon>
        <taxon>Pentapetalae</taxon>
        <taxon>rosids</taxon>
        <taxon>malvids</taxon>
        <taxon>Malvales</taxon>
        <taxon>Malvaceae</taxon>
        <taxon>Grewioideae</taxon>
        <taxon>Apeibeae</taxon>
        <taxon>Corchorus</taxon>
    </lineage>
</organism>
<keyword evidence="2" id="KW-1185">Reference proteome</keyword>
<evidence type="ECO:0000313" key="2">
    <source>
        <dbReference type="Proteomes" id="UP000188268"/>
    </source>
</evidence>
<dbReference type="EMBL" id="AWWV01006151">
    <property type="protein sequence ID" value="OMP02912.1"/>
    <property type="molecule type" value="Genomic_DNA"/>
</dbReference>
<sequence>MATMLYYQCAGRFDRWPFRFYPRPAQQRIRFDNDIVNTVLPSKSKPEVPRYSSADIPI</sequence>
<dbReference type="AlphaFoldDB" id="A0A1R3K745"/>
<evidence type="ECO:0000313" key="1">
    <source>
        <dbReference type="EMBL" id="OMP02912.1"/>
    </source>
</evidence>
<dbReference type="Proteomes" id="UP000188268">
    <property type="component" value="Unassembled WGS sequence"/>
</dbReference>
<reference evidence="1 2" key="1">
    <citation type="submission" date="2013-09" db="EMBL/GenBank/DDBJ databases">
        <title>Corchorus capsularis genome sequencing.</title>
        <authorList>
            <person name="Alam M."/>
            <person name="Haque M.S."/>
            <person name="Islam M.S."/>
            <person name="Emdad E.M."/>
            <person name="Islam M.M."/>
            <person name="Ahmed B."/>
            <person name="Halim A."/>
            <person name="Hossen Q.M.M."/>
            <person name="Hossain M.Z."/>
            <person name="Ahmed R."/>
            <person name="Khan M.M."/>
            <person name="Islam R."/>
            <person name="Rashid M.M."/>
            <person name="Khan S.A."/>
            <person name="Rahman M.S."/>
            <person name="Alam M."/>
        </authorList>
    </citation>
    <scope>NUCLEOTIDE SEQUENCE [LARGE SCALE GENOMIC DNA]</scope>
    <source>
        <strain evidence="2">cv. CVL-1</strain>
        <tissue evidence="1">Whole seedling</tissue>
    </source>
</reference>
<comment type="caution">
    <text evidence="1">The sequence shown here is derived from an EMBL/GenBank/DDBJ whole genome shotgun (WGS) entry which is preliminary data.</text>
</comment>
<proteinExistence type="predicted"/>